<dbReference type="PANTHER" id="PTHR47926">
    <property type="entry name" value="PENTATRICOPEPTIDE REPEAT-CONTAINING PROTEIN"/>
    <property type="match status" value="1"/>
</dbReference>
<dbReference type="GO" id="GO:0009451">
    <property type="term" value="P:RNA modification"/>
    <property type="evidence" value="ECO:0007669"/>
    <property type="project" value="InterPro"/>
</dbReference>
<dbReference type="Proteomes" id="UP000729402">
    <property type="component" value="Unassembled WGS sequence"/>
</dbReference>
<reference evidence="1" key="2">
    <citation type="submission" date="2021-02" db="EMBL/GenBank/DDBJ databases">
        <authorList>
            <person name="Kimball J.A."/>
            <person name="Haas M.W."/>
            <person name="Macchietto M."/>
            <person name="Kono T."/>
            <person name="Duquette J."/>
            <person name="Shao M."/>
        </authorList>
    </citation>
    <scope>NUCLEOTIDE SEQUENCE</scope>
    <source>
        <tissue evidence="1">Fresh leaf tissue</tissue>
    </source>
</reference>
<comment type="caution">
    <text evidence="1">The sequence shown here is derived from an EMBL/GenBank/DDBJ whole genome shotgun (WGS) entry which is preliminary data.</text>
</comment>
<reference evidence="1" key="1">
    <citation type="journal article" date="2021" name="bioRxiv">
        <title>Whole Genome Assembly and Annotation of Northern Wild Rice, Zizania palustris L., Supports a Whole Genome Duplication in the Zizania Genus.</title>
        <authorList>
            <person name="Haas M."/>
            <person name="Kono T."/>
            <person name="Macchietto M."/>
            <person name="Millas R."/>
            <person name="McGilp L."/>
            <person name="Shao M."/>
            <person name="Duquette J."/>
            <person name="Hirsch C.N."/>
            <person name="Kimball J."/>
        </authorList>
    </citation>
    <scope>NUCLEOTIDE SEQUENCE</scope>
    <source>
        <tissue evidence="1">Fresh leaf tissue</tissue>
    </source>
</reference>
<name>A0A8J5VSC7_ZIZPA</name>
<keyword evidence="2" id="KW-1185">Reference proteome</keyword>
<evidence type="ECO:0000313" key="1">
    <source>
        <dbReference type="EMBL" id="KAG8069826.1"/>
    </source>
</evidence>
<dbReference type="OrthoDB" id="185373at2759"/>
<dbReference type="EMBL" id="JAAALK010000283">
    <property type="protein sequence ID" value="KAG8069826.1"/>
    <property type="molecule type" value="Genomic_DNA"/>
</dbReference>
<evidence type="ECO:0000313" key="2">
    <source>
        <dbReference type="Proteomes" id="UP000729402"/>
    </source>
</evidence>
<sequence>MLGCSRNVLLTAKDSRNVQSRSDCCAGLVNEGISIFNSMEIASRVIPDIKHYGCMVCLFSRAGLIALAYRFINSMAFEPDLAILGASLSACNINNELEYWILGS</sequence>
<dbReference type="AlphaFoldDB" id="A0A8J5VSC7"/>
<accession>A0A8J5VSC7</accession>
<dbReference type="InterPro" id="IPR046960">
    <property type="entry name" value="PPR_At4g14850-like_plant"/>
</dbReference>
<dbReference type="GO" id="GO:0003723">
    <property type="term" value="F:RNA binding"/>
    <property type="evidence" value="ECO:0007669"/>
    <property type="project" value="InterPro"/>
</dbReference>
<proteinExistence type="predicted"/>
<protein>
    <submittedName>
        <fullName evidence="1">Uncharacterized protein</fullName>
    </submittedName>
</protein>
<organism evidence="1 2">
    <name type="scientific">Zizania palustris</name>
    <name type="common">Northern wild rice</name>
    <dbReference type="NCBI Taxonomy" id="103762"/>
    <lineage>
        <taxon>Eukaryota</taxon>
        <taxon>Viridiplantae</taxon>
        <taxon>Streptophyta</taxon>
        <taxon>Embryophyta</taxon>
        <taxon>Tracheophyta</taxon>
        <taxon>Spermatophyta</taxon>
        <taxon>Magnoliopsida</taxon>
        <taxon>Liliopsida</taxon>
        <taxon>Poales</taxon>
        <taxon>Poaceae</taxon>
        <taxon>BOP clade</taxon>
        <taxon>Oryzoideae</taxon>
        <taxon>Oryzeae</taxon>
        <taxon>Zizaniinae</taxon>
        <taxon>Zizania</taxon>
    </lineage>
</organism>
<dbReference type="PANTHER" id="PTHR47926:SF411">
    <property type="entry name" value="PENTATRICOPEPTIDE REPEAT-CONTAINING PROTEIN"/>
    <property type="match status" value="1"/>
</dbReference>
<gene>
    <name evidence="1" type="ORF">GUJ93_ZPchr0006g40677</name>
</gene>